<proteinExistence type="predicted"/>
<dbReference type="Proteomes" id="UP001597413">
    <property type="component" value="Unassembled WGS sequence"/>
</dbReference>
<comment type="caution">
    <text evidence="1">The sequence shown here is derived from an EMBL/GenBank/DDBJ whole genome shotgun (WGS) entry which is preliminary data.</text>
</comment>
<gene>
    <name evidence="1" type="ORF">ACFSM0_09600</name>
</gene>
<reference evidence="2" key="1">
    <citation type="journal article" date="2019" name="Int. J. Syst. Evol. Microbiol.">
        <title>The Global Catalogue of Microorganisms (GCM) 10K type strain sequencing project: providing services to taxonomists for standard genome sequencing and annotation.</title>
        <authorList>
            <consortium name="The Broad Institute Genomics Platform"/>
            <consortium name="The Broad Institute Genome Sequencing Center for Infectious Disease"/>
            <person name="Wu L."/>
            <person name="Ma J."/>
        </authorList>
    </citation>
    <scope>NUCLEOTIDE SEQUENCE [LARGE SCALE GENOMIC DNA]</scope>
    <source>
        <strain evidence="2">CCUG 55131</strain>
    </source>
</reference>
<protein>
    <submittedName>
        <fullName evidence="1">Uncharacterized protein</fullName>
    </submittedName>
</protein>
<keyword evidence="2" id="KW-1185">Reference proteome</keyword>
<evidence type="ECO:0000313" key="2">
    <source>
        <dbReference type="Proteomes" id="UP001597413"/>
    </source>
</evidence>
<name>A0ABW5AAJ4_9RHOB</name>
<dbReference type="EMBL" id="JBHUIX010000011">
    <property type="protein sequence ID" value="MFD2174343.1"/>
    <property type="molecule type" value="Genomic_DNA"/>
</dbReference>
<organism evidence="1 2">
    <name type="scientific">Rhodobacter lacus</name>
    <dbReference type="NCBI Taxonomy" id="1641972"/>
    <lineage>
        <taxon>Bacteria</taxon>
        <taxon>Pseudomonadati</taxon>
        <taxon>Pseudomonadota</taxon>
        <taxon>Alphaproteobacteria</taxon>
        <taxon>Rhodobacterales</taxon>
        <taxon>Rhodobacter group</taxon>
        <taxon>Rhodobacter</taxon>
    </lineage>
</organism>
<sequence length="176" mass="20135">MALVGRSLALRGECVFLIRDRLRELPDSRFAEDAYARLVIRERGYYCDVEAPGLFLRTYCANEGLDFEREIQAAKSRFTSLLSEAPRFPSFHDLLVKLAFFEVIIGRETNFLQVTTQGDGKPHILLDVDPMPMPGRVSWLTVDLKALFERLQPFVGRDFVFRATDYLKDHAEGSAE</sequence>
<accession>A0ABW5AAJ4</accession>
<evidence type="ECO:0000313" key="1">
    <source>
        <dbReference type="EMBL" id="MFD2174343.1"/>
    </source>
</evidence>